<gene>
    <name evidence="1" type="ORF">ABID43_004594</name>
</gene>
<dbReference type="Proteomes" id="UP001549145">
    <property type="component" value="Unassembled WGS sequence"/>
</dbReference>
<evidence type="ECO:0000313" key="1">
    <source>
        <dbReference type="EMBL" id="MET3695029.1"/>
    </source>
</evidence>
<reference evidence="1 2" key="1">
    <citation type="submission" date="2024-06" db="EMBL/GenBank/DDBJ databases">
        <title>Genomic Encyclopedia of Type Strains, Phase IV (KMG-IV): sequencing the most valuable type-strain genomes for metagenomic binning, comparative biology and taxonomic classification.</title>
        <authorList>
            <person name="Goeker M."/>
        </authorList>
    </citation>
    <scope>NUCLEOTIDE SEQUENCE [LARGE SCALE GENOMIC DNA]</scope>
    <source>
        <strain evidence="1 2">DSM 21331</strain>
    </source>
</reference>
<dbReference type="EMBL" id="JBEPMM010000021">
    <property type="protein sequence ID" value="MET3695029.1"/>
    <property type="molecule type" value="Genomic_DNA"/>
</dbReference>
<evidence type="ECO:0000313" key="2">
    <source>
        <dbReference type="Proteomes" id="UP001549145"/>
    </source>
</evidence>
<keyword evidence="2" id="KW-1185">Reference proteome</keyword>
<accession>A0ABV2LAZ9</accession>
<comment type="caution">
    <text evidence="1">The sequence shown here is derived from an EMBL/GenBank/DDBJ whole genome shotgun (WGS) entry which is preliminary data.</text>
</comment>
<protein>
    <submittedName>
        <fullName evidence="1">Uncharacterized protein</fullName>
    </submittedName>
</protein>
<sequence length="29" mass="3147">MPTANANAVAAPNAQWLLNIGLDGKIYRY</sequence>
<organism evidence="1 2">
    <name type="scientific">Methylobacterium goesingense</name>
    <dbReference type="NCBI Taxonomy" id="243690"/>
    <lineage>
        <taxon>Bacteria</taxon>
        <taxon>Pseudomonadati</taxon>
        <taxon>Pseudomonadota</taxon>
        <taxon>Alphaproteobacteria</taxon>
        <taxon>Hyphomicrobiales</taxon>
        <taxon>Methylobacteriaceae</taxon>
        <taxon>Methylobacterium</taxon>
    </lineage>
</organism>
<proteinExistence type="predicted"/>
<name>A0ABV2LAZ9_9HYPH</name>